<dbReference type="PANTHER" id="PTHR30600">
    <property type="entry name" value="CYTOCHROME C PEROXIDASE-RELATED"/>
    <property type="match status" value="1"/>
</dbReference>
<dbReference type="EC" id="1.11.1.5" evidence="9"/>
<evidence type="ECO:0000256" key="5">
    <source>
        <dbReference type="ARBA" id="ARBA00023002"/>
    </source>
</evidence>
<evidence type="ECO:0000256" key="2">
    <source>
        <dbReference type="ARBA" id="ARBA00022617"/>
    </source>
</evidence>
<dbReference type="GO" id="GO:0020037">
    <property type="term" value="F:heme binding"/>
    <property type="evidence" value="ECO:0007669"/>
    <property type="project" value="InterPro"/>
</dbReference>
<dbReference type="Pfam" id="PF03150">
    <property type="entry name" value="CCP_MauG"/>
    <property type="match status" value="1"/>
</dbReference>
<evidence type="ECO:0000256" key="6">
    <source>
        <dbReference type="ARBA" id="ARBA00023004"/>
    </source>
</evidence>
<accession>A0AAU7K6A7</accession>
<keyword evidence="2 7" id="KW-0349">Heme</keyword>
<dbReference type="InterPro" id="IPR038352">
    <property type="entry name" value="Imelysin_sf"/>
</dbReference>
<protein>
    <submittedName>
        <fullName evidence="9">Cytochrome c peroxidase</fullName>
        <ecNumber evidence="9">1.11.1.5</ecNumber>
    </submittedName>
</protein>
<dbReference type="Gene3D" id="1.10.760.10">
    <property type="entry name" value="Cytochrome c-like domain"/>
    <property type="match status" value="2"/>
</dbReference>
<dbReference type="Gene3D" id="1.20.1420.20">
    <property type="entry name" value="M75 peptidase, HXXE motif"/>
    <property type="match status" value="1"/>
</dbReference>
<dbReference type="GO" id="GO:0009055">
    <property type="term" value="F:electron transfer activity"/>
    <property type="evidence" value="ECO:0007669"/>
    <property type="project" value="InterPro"/>
</dbReference>
<dbReference type="RefSeq" id="WP_406825613.1">
    <property type="nucleotide sequence ID" value="NZ_CP157485.1"/>
</dbReference>
<evidence type="ECO:0000313" key="9">
    <source>
        <dbReference type="EMBL" id="XBO48227.1"/>
    </source>
</evidence>
<dbReference type="InterPro" id="IPR051395">
    <property type="entry name" value="Cytochrome_c_Peroxidase/MauG"/>
</dbReference>
<sequence>MENRSNAAWVKADFDRELIEFQDIIDKNLFQAVQKRDEKAIKQSFLQARIKYKQLEYYIEYFFPSTSTLLNGAPIDEIELGENLVENPTGFQVMEEIIYQDPTTENREALVNEVKKMQLNLQRVSRFNEQYQITDAQLFDAIRLEIFRITSLGITGFDTPNALQSIPETASALKGIANVLARYKNNESDQLIPSAISYLNRNTDFNHFDRLTFITAYLDPISKYINLLRLEKKIPTATSGSALYDDATSMFQVNAFNVNKFVGNSTLFINNDKVALGKILFNDTILSNGNKRSCASCHQQSLSFTDGLTKAAGIGKGEILLRNTPTLAYAGLQRGFFYDLKAGTLEDQVLDVVHHKQEMNGSLKEASVRINSSKNYAALFQKAYQDKSTKADPWKIQHALASYVRSLTPFNSRFDRYMQGDKKQLNQQEKAGFNLFMGKAKCGSCHFAPLFNGTQAPLFIKSEAEVLGVPATTDTLKPKIDADLGRYALYAYPQYKHAFKTSTIRNITKTGPYMHNGVYKTLEEVIDFYNRGGGAGMGIKVDNQTLSSDKLNLTKTEIKQIIAFLGTLEDLP</sequence>
<name>A0AAU7K6A7_9SPHI</name>
<dbReference type="InterPro" id="IPR009056">
    <property type="entry name" value="Cyt_c-like_dom"/>
</dbReference>
<dbReference type="EMBL" id="CP157485">
    <property type="protein sequence ID" value="XBO48227.1"/>
    <property type="molecule type" value="Genomic_DNA"/>
</dbReference>
<comment type="subcellular location">
    <subcellularLocation>
        <location evidence="1">Cell envelope</location>
    </subcellularLocation>
</comment>
<dbReference type="AlphaFoldDB" id="A0AAU7K6A7"/>
<feature type="domain" description="Cytochrome c" evidence="8">
    <location>
        <begin position="272"/>
        <end position="408"/>
    </location>
</feature>
<dbReference type="SUPFAM" id="SSF46626">
    <property type="entry name" value="Cytochrome c"/>
    <property type="match status" value="2"/>
</dbReference>
<keyword evidence="6 7" id="KW-0408">Iron</keyword>
<gene>
    <name evidence="9" type="ORF">ABEG20_01260</name>
</gene>
<proteinExistence type="predicted"/>
<keyword evidence="9" id="KW-0575">Peroxidase</keyword>
<keyword evidence="4" id="KW-0732">Signal</keyword>
<dbReference type="PROSITE" id="PS51007">
    <property type="entry name" value="CYTC"/>
    <property type="match status" value="2"/>
</dbReference>
<evidence type="ECO:0000256" key="4">
    <source>
        <dbReference type="ARBA" id="ARBA00022729"/>
    </source>
</evidence>
<dbReference type="GO" id="GO:0046872">
    <property type="term" value="F:metal ion binding"/>
    <property type="evidence" value="ECO:0007669"/>
    <property type="project" value="UniProtKB-KW"/>
</dbReference>
<dbReference type="InterPro" id="IPR004852">
    <property type="entry name" value="Di-haem_cyt_c_peroxidsae"/>
</dbReference>
<dbReference type="GO" id="GO:0004130">
    <property type="term" value="F:cytochrome-c peroxidase activity"/>
    <property type="evidence" value="ECO:0007669"/>
    <property type="project" value="UniProtKB-EC"/>
</dbReference>
<keyword evidence="3 7" id="KW-0479">Metal-binding</keyword>
<evidence type="ECO:0000256" key="7">
    <source>
        <dbReference type="PROSITE-ProRule" id="PRU00433"/>
    </source>
</evidence>
<reference evidence="9" key="1">
    <citation type="submission" date="2024-05" db="EMBL/GenBank/DDBJ databases">
        <authorList>
            <person name="Kim S."/>
            <person name="Heo J."/>
            <person name="Choi H."/>
            <person name="Choi Y."/>
            <person name="Kwon S.-W."/>
            <person name="Kim Y."/>
        </authorList>
    </citation>
    <scope>NUCLEOTIDE SEQUENCE</scope>
    <source>
        <strain evidence="9">KACC 23697</strain>
    </source>
</reference>
<keyword evidence="5 9" id="KW-0560">Oxidoreductase</keyword>
<feature type="domain" description="Cytochrome c" evidence="8">
    <location>
        <begin position="427"/>
        <end position="569"/>
    </location>
</feature>
<dbReference type="PANTHER" id="PTHR30600:SF10">
    <property type="entry name" value="BLL6722 PROTEIN"/>
    <property type="match status" value="1"/>
</dbReference>
<evidence type="ECO:0000259" key="8">
    <source>
        <dbReference type="PROSITE" id="PS51007"/>
    </source>
</evidence>
<organism evidence="9">
    <name type="scientific">Pedobacter sp. KACC 23697</name>
    <dbReference type="NCBI Taxonomy" id="3149230"/>
    <lineage>
        <taxon>Bacteria</taxon>
        <taxon>Pseudomonadati</taxon>
        <taxon>Bacteroidota</taxon>
        <taxon>Sphingobacteriia</taxon>
        <taxon>Sphingobacteriales</taxon>
        <taxon>Sphingobacteriaceae</taxon>
        <taxon>Pedobacter</taxon>
    </lineage>
</organism>
<dbReference type="InterPro" id="IPR036909">
    <property type="entry name" value="Cyt_c-like_dom_sf"/>
</dbReference>
<dbReference type="GO" id="GO:0030313">
    <property type="term" value="C:cell envelope"/>
    <property type="evidence" value="ECO:0007669"/>
    <property type="project" value="UniProtKB-SubCell"/>
</dbReference>
<evidence type="ECO:0000256" key="1">
    <source>
        <dbReference type="ARBA" id="ARBA00004196"/>
    </source>
</evidence>
<evidence type="ECO:0000256" key="3">
    <source>
        <dbReference type="ARBA" id="ARBA00022723"/>
    </source>
</evidence>